<accession>A0AAF0FJT0</accession>
<evidence type="ECO:0000313" key="1">
    <source>
        <dbReference type="EMBL" id="WFG40861.1"/>
    </source>
</evidence>
<name>A0AAF0FJT0_9CAUD</name>
<gene>
    <name evidence="1" type="ORF">ParaKuw1_00028</name>
</gene>
<proteinExistence type="predicted"/>
<dbReference type="Proteomes" id="UP001218881">
    <property type="component" value="Segment"/>
</dbReference>
<sequence>MKEARELLAAVDAYLNRDTTDFATLKDIHTRMARAADRLETALEGENHA</sequence>
<protein>
    <submittedName>
        <fullName evidence="1">Uncharacterized protein</fullName>
    </submittedName>
</protein>
<keyword evidence="2" id="KW-1185">Reference proteome</keyword>
<organism evidence="1 2">
    <name type="scientific">Paracoccus phage ParKuw1</name>
    <dbReference type="NCBI Taxonomy" id="3032415"/>
    <lineage>
        <taxon>Viruses</taxon>
        <taxon>Duplodnaviria</taxon>
        <taxon>Heunggongvirae</taxon>
        <taxon>Uroviricota</taxon>
        <taxon>Caudoviricetes</taxon>
        <taxon>Autographivirales</taxon>
        <taxon>Autographivirales incertae sedis</taxon>
        <taxon>Kuwvirus</taxon>
        <taxon>Kuwvirus ParKuw1</taxon>
    </lineage>
</organism>
<reference evidence="1" key="1">
    <citation type="submission" date="2023-02" db="EMBL/GenBank/DDBJ databases">
        <authorList>
            <person name="Rihtman B."/>
        </authorList>
    </citation>
    <scope>NUCLEOTIDE SEQUENCE</scope>
</reference>
<evidence type="ECO:0000313" key="2">
    <source>
        <dbReference type="Proteomes" id="UP001218881"/>
    </source>
</evidence>
<dbReference type="EMBL" id="OQ376857">
    <property type="protein sequence ID" value="WFG40861.1"/>
    <property type="molecule type" value="Genomic_DNA"/>
</dbReference>